<evidence type="ECO:0000313" key="4">
    <source>
        <dbReference type="Proteomes" id="UP000762676"/>
    </source>
</evidence>
<accession>A0AAV4HCW3</accession>
<keyword evidence="4" id="KW-1185">Reference proteome</keyword>
<organism evidence="3 4">
    <name type="scientific">Elysia marginata</name>
    <dbReference type="NCBI Taxonomy" id="1093978"/>
    <lineage>
        <taxon>Eukaryota</taxon>
        <taxon>Metazoa</taxon>
        <taxon>Spiralia</taxon>
        <taxon>Lophotrochozoa</taxon>
        <taxon>Mollusca</taxon>
        <taxon>Gastropoda</taxon>
        <taxon>Heterobranchia</taxon>
        <taxon>Euthyneura</taxon>
        <taxon>Panpulmonata</taxon>
        <taxon>Sacoglossa</taxon>
        <taxon>Placobranchoidea</taxon>
        <taxon>Plakobranchidae</taxon>
        <taxon>Elysia</taxon>
    </lineage>
</organism>
<dbReference type="AlphaFoldDB" id="A0AAV4HCW3"/>
<evidence type="ECO:0000313" key="3">
    <source>
        <dbReference type="EMBL" id="GFR95290.1"/>
    </source>
</evidence>
<feature type="region of interest" description="Disordered" evidence="1">
    <location>
        <begin position="80"/>
        <end position="115"/>
    </location>
</feature>
<sequence length="115" mass="13030">MSTVHLQLQDHCKSLADDWGEVQKEKDKVVDKYSKTTQQLQNEDSNLPNNLEEMQLRLLKYCEEIISTKVAKEHAENTVRAQVGFPKGPGHRRSERAGNFRRGSHLGDELPAGTS</sequence>
<feature type="domain" description="Rabaptin GTPase-Rab5 binding" evidence="2">
    <location>
        <begin position="9"/>
        <end position="85"/>
    </location>
</feature>
<comment type="caution">
    <text evidence="3">The sequence shown here is derived from an EMBL/GenBank/DDBJ whole genome shotgun (WGS) entry which is preliminary data.</text>
</comment>
<proteinExistence type="predicted"/>
<gene>
    <name evidence="3" type="ORF">ElyMa_004424700</name>
</gene>
<name>A0AAV4HCW3_9GAST</name>
<dbReference type="EMBL" id="BMAT01008923">
    <property type="protein sequence ID" value="GFR95290.1"/>
    <property type="molecule type" value="Genomic_DNA"/>
</dbReference>
<dbReference type="PANTHER" id="PTHR31179:SF7">
    <property type="entry name" value="FYVE-TYPE DOMAIN-CONTAINING PROTEIN"/>
    <property type="match status" value="1"/>
</dbReference>
<dbReference type="Pfam" id="PF09311">
    <property type="entry name" value="Rab5-bind"/>
    <property type="match status" value="1"/>
</dbReference>
<protein>
    <submittedName>
        <fullName evidence="3">Rab GTPase-binding effector protein 1-like</fullName>
    </submittedName>
</protein>
<evidence type="ECO:0000259" key="2">
    <source>
        <dbReference type="Pfam" id="PF09311"/>
    </source>
</evidence>
<dbReference type="InterPro" id="IPR015390">
    <property type="entry name" value="Rabaptin_Rab5-bd_dom"/>
</dbReference>
<dbReference type="GO" id="GO:0006897">
    <property type="term" value="P:endocytosis"/>
    <property type="evidence" value="ECO:0007669"/>
    <property type="project" value="InterPro"/>
</dbReference>
<dbReference type="Proteomes" id="UP000762676">
    <property type="component" value="Unassembled WGS sequence"/>
</dbReference>
<dbReference type="PANTHER" id="PTHR31179">
    <property type="entry name" value="RAB GTPASE-BINDING EFFECTOR PROTEIN"/>
    <property type="match status" value="1"/>
</dbReference>
<dbReference type="InterPro" id="IPR003914">
    <property type="entry name" value="Rabaptin"/>
</dbReference>
<dbReference type="GO" id="GO:0005096">
    <property type="term" value="F:GTPase activator activity"/>
    <property type="evidence" value="ECO:0007669"/>
    <property type="project" value="InterPro"/>
</dbReference>
<evidence type="ECO:0000256" key="1">
    <source>
        <dbReference type="SAM" id="MobiDB-lite"/>
    </source>
</evidence>
<reference evidence="3 4" key="1">
    <citation type="journal article" date="2021" name="Elife">
        <title>Chloroplast acquisition without the gene transfer in kleptoplastic sea slugs, Plakobranchus ocellatus.</title>
        <authorList>
            <person name="Maeda T."/>
            <person name="Takahashi S."/>
            <person name="Yoshida T."/>
            <person name="Shimamura S."/>
            <person name="Takaki Y."/>
            <person name="Nagai Y."/>
            <person name="Toyoda A."/>
            <person name="Suzuki Y."/>
            <person name="Arimoto A."/>
            <person name="Ishii H."/>
            <person name="Satoh N."/>
            <person name="Nishiyama T."/>
            <person name="Hasebe M."/>
            <person name="Maruyama T."/>
            <person name="Minagawa J."/>
            <person name="Obokata J."/>
            <person name="Shigenobu S."/>
        </authorList>
    </citation>
    <scope>NUCLEOTIDE SEQUENCE [LARGE SCALE GENOMIC DNA]</scope>
</reference>